<gene>
    <name evidence="1" type="ORF">HMPREF9696_01714</name>
</gene>
<dbReference type="NCBIfam" id="TIGR04387">
    <property type="entry name" value="capsid_maj_N4"/>
    <property type="match status" value="1"/>
</dbReference>
<accession>K8PAJ5</accession>
<dbReference type="HOGENOM" id="CLU_730832_0_0_5"/>
<name>K8PAJ5_9BRAD</name>
<organism evidence="1 2">
    <name type="scientific">Afipia clevelandensis ATCC 49720</name>
    <dbReference type="NCBI Taxonomy" id="883079"/>
    <lineage>
        <taxon>Bacteria</taxon>
        <taxon>Pseudomonadati</taxon>
        <taxon>Pseudomonadota</taxon>
        <taxon>Alphaproteobacteria</taxon>
        <taxon>Hyphomicrobiales</taxon>
        <taxon>Nitrobacteraceae</taxon>
        <taxon>Afipia</taxon>
    </lineage>
</organism>
<comment type="caution">
    <text evidence="1">The sequence shown here is derived from an EMBL/GenBank/DDBJ whole genome shotgun (WGS) entry which is preliminary data.</text>
</comment>
<dbReference type="Proteomes" id="UP000001095">
    <property type="component" value="Unassembled WGS sequence"/>
</dbReference>
<dbReference type="InterPro" id="IPR025267">
    <property type="entry name" value="ORF017-like"/>
</dbReference>
<evidence type="ECO:0000313" key="2">
    <source>
        <dbReference type="Proteomes" id="UP000001095"/>
    </source>
</evidence>
<dbReference type="RefSeq" id="WP_002712580.1">
    <property type="nucleotide sequence ID" value="NZ_KB375281.1"/>
</dbReference>
<dbReference type="AlphaFoldDB" id="K8PAJ5"/>
<dbReference type="Pfam" id="PF13252">
    <property type="entry name" value="Phage_capsid_3"/>
    <property type="match status" value="1"/>
</dbReference>
<keyword evidence="2" id="KW-1185">Reference proteome</keyword>
<evidence type="ECO:0008006" key="3">
    <source>
        <dbReference type="Google" id="ProtNLM"/>
    </source>
</evidence>
<evidence type="ECO:0000313" key="1">
    <source>
        <dbReference type="EMBL" id="EKS37764.1"/>
    </source>
</evidence>
<dbReference type="PATRIC" id="fig|883079.3.peg.1748"/>
<sequence>MADTRVASGLTVEQWDDKFFTEYLTETRYSGEMGTDESSIIQVKENLTKKKGDRVNFALVNKLTQDAVTGSNVMEGNEEDMASRSCEVRVDKRRNAVRVAEIDEQYSAIGLRDAGRAVLKDWSLKDTETLVTKSLGTMTDGTSVINMNATDVAASGNQTALDAWLVNNADRVYFANNAYTAKTDLSAGLATLTNATAAENFSSVNAKAMKFMATVTANPKIRPIRVDASKGRRYYVAYCHPLAFRDLQADTTITQAQREVKLEMENNRLFQGGDLLWNGIIFKEVPDMYDINTLTNLGDSSTSTVVPVFLCGAQAVGAAYAKRWTSKEQTFDYGDKRGVAIEAIYGIEKLTFGTGGTDRTTPKDFGVVTGFFSVSATS</sequence>
<dbReference type="EMBL" id="AGWY01000007">
    <property type="protein sequence ID" value="EKS37764.1"/>
    <property type="molecule type" value="Genomic_DNA"/>
</dbReference>
<protein>
    <recommendedName>
        <fullName evidence="3">N4-gp56 family major capsid protein</fullName>
    </recommendedName>
</protein>
<proteinExistence type="predicted"/>
<dbReference type="OrthoDB" id="9149389at2"/>
<reference evidence="1 2" key="1">
    <citation type="submission" date="2012-04" db="EMBL/GenBank/DDBJ databases">
        <title>The Genome Sequence of Afipia clevelandensis ATCC 49720.</title>
        <authorList>
            <consortium name="The Broad Institute Genome Sequencing Platform"/>
            <person name="Earl A."/>
            <person name="Ward D."/>
            <person name="Feldgarden M."/>
            <person name="Gevers D."/>
            <person name="Huys G."/>
            <person name="Walker B."/>
            <person name="Young S.K."/>
            <person name="Zeng Q."/>
            <person name="Gargeya S."/>
            <person name="Fitzgerald M."/>
            <person name="Haas B."/>
            <person name="Abouelleil A."/>
            <person name="Alvarado L."/>
            <person name="Arachchi H.M."/>
            <person name="Berlin A."/>
            <person name="Chapman S.B."/>
            <person name="Goldberg J."/>
            <person name="Griggs A."/>
            <person name="Gujja S."/>
            <person name="Hansen M."/>
            <person name="Howarth C."/>
            <person name="Imamovic A."/>
            <person name="Larimer J."/>
            <person name="McCowen C."/>
            <person name="Montmayeur A."/>
            <person name="Murphy C."/>
            <person name="Neiman D."/>
            <person name="Pearson M."/>
            <person name="Priest M."/>
            <person name="Roberts A."/>
            <person name="Saif S."/>
            <person name="Shea T."/>
            <person name="Sisk P."/>
            <person name="Sykes S."/>
            <person name="Wortman J."/>
            <person name="Nusbaum C."/>
            <person name="Birren B."/>
        </authorList>
    </citation>
    <scope>NUCLEOTIDE SEQUENCE [LARGE SCALE GENOMIC DNA]</scope>
    <source>
        <strain evidence="1 2">ATCC 49720</strain>
    </source>
</reference>